<evidence type="ECO:0000256" key="2">
    <source>
        <dbReference type="ARBA" id="ARBA00023239"/>
    </source>
</evidence>
<comment type="similarity">
    <text evidence="1 3">Belongs to the CpcT/CpeT biliprotein lyase family.</text>
</comment>
<dbReference type="Proteomes" id="UP000729733">
    <property type="component" value="Unassembled WGS sequence"/>
</dbReference>
<dbReference type="HAMAP" id="MF_01460">
    <property type="entry name" value="Chrphore_lyase_CpxT"/>
    <property type="match status" value="1"/>
</dbReference>
<keyword evidence="5" id="KW-1185">Reference proteome</keyword>
<reference evidence="4" key="1">
    <citation type="journal article" date="2021" name="Antonie Van Leeuwenhoek">
        <title>Draft genome and description of Waterburya agarophytonicola gen. nov. sp. nov. (Pleurocapsales, Cyanobacteria): a seaweed symbiont.</title>
        <authorList>
            <person name="Bonthond G."/>
            <person name="Shalygin S."/>
            <person name="Bayer T."/>
            <person name="Weinberger F."/>
        </authorList>
    </citation>
    <scope>NUCLEOTIDE SEQUENCE</scope>
    <source>
        <strain evidence="4">KI4</strain>
    </source>
</reference>
<dbReference type="GO" id="GO:0016829">
    <property type="term" value="F:lyase activity"/>
    <property type="evidence" value="ECO:0007669"/>
    <property type="project" value="UniProtKB-KW"/>
</dbReference>
<sequence length="207" mass="24069">MLTRENHSTKQEEGGLIRELSRLMAGDFCNRQQSDADPKDYAHIRIFFRPLPWDFFAGIGFYSEQVYDYDLWNPYRQGIHRLVDKGDRVYIENYSLKEAENYAGSGHNRDILLTIPPDGIERRYNCSMVFVKEDGMFRGSVEPGNKCFVHRKGVKTYLVSQVELTETTWISWDRGMDLTTGEHIWGSAKGPLKFKKRTSFAEELPLL</sequence>
<dbReference type="PANTHER" id="PTHR35137">
    <property type="entry name" value="CHROMOPHORE LYASE CRL, CHLOROPLASTIC"/>
    <property type="match status" value="1"/>
</dbReference>
<organism evidence="4 5">
    <name type="scientific">Waterburya agarophytonicola KI4</name>
    <dbReference type="NCBI Taxonomy" id="2874699"/>
    <lineage>
        <taxon>Bacteria</taxon>
        <taxon>Bacillati</taxon>
        <taxon>Cyanobacteriota</taxon>
        <taxon>Cyanophyceae</taxon>
        <taxon>Pleurocapsales</taxon>
        <taxon>Hyellaceae</taxon>
        <taxon>Waterburya</taxon>
        <taxon>Waterburya agarophytonicola</taxon>
    </lineage>
</organism>
<gene>
    <name evidence="3" type="primary">cpcT</name>
    <name evidence="4" type="ORF">I4641_15255</name>
</gene>
<proteinExistence type="inferred from homology"/>
<dbReference type="InterPro" id="IPR010404">
    <property type="entry name" value="CpcT/CpeT"/>
</dbReference>
<dbReference type="CDD" id="cd16338">
    <property type="entry name" value="CpcT"/>
    <property type="match status" value="1"/>
</dbReference>
<evidence type="ECO:0000313" key="4">
    <source>
        <dbReference type="EMBL" id="MCC0178338.1"/>
    </source>
</evidence>
<dbReference type="Pfam" id="PF06206">
    <property type="entry name" value="CpeT"/>
    <property type="match status" value="1"/>
</dbReference>
<evidence type="ECO:0000256" key="3">
    <source>
        <dbReference type="HAMAP-Rule" id="MF_01460"/>
    </source>
</evidence>
<dbReference type="EC" id="4.-.-.-" evidence="3"/>
<keyword evidence="2 3" id="KW-0456">Lyase</keyword>
<evidence type="ECO:0000313" key="5">
    <source>
        <dbReference type="Proteomes" id="UP000729733"/>
    </source>
</evidence>
<comment type="caution">
    <text evidence="4">The sequence shown here is derived from an EMBL/GenBank/DDBJ whole genome shotgun (WGS) entry which is preliminary data.</text>
</comment>
<accession>A0A964BRF8</accession>
<dbReference type="InterPro" id="IPR038672">
    <property type="entry name" value="CpcT/CpeT_sf"/>
</dbReference>
<dbReference type="EMBL" id="JADWDC010000040">
    <property type="protein sequence ID" value="MCC0178338.1"/>
    <property type="molecule type" value="Genomic_DNA"/>
</dbReference>
<comment type="function">
    <text evidence="3">Covalently attaches a chromophore to Cys residue(s) of phycobiliproteins.</text>
</comment>
<evidence type="ECO:0000256" key="1">
    <source>
        <dbReference type="ARBA" id="ARBA00008206"/>
    </source>
</evidence>
<dbReference type="AlphaFoldDB" id="A0A964BRF8"/>
<name>A0A964BRF8_9CYAN</name>
<dbReference type="RefSeq" id="WP_229641403.1">
    <property type="nucleotide sequence ID" value="NZ_JADWDC010000040.1"/>
</dbReference>
<dbReference type="Gene3D" id="2.40.128.590">
    <property type="entry name" value="CpcT/CpeT domain"/>
    <property type="match status" value="1"/>
</dbReference>
<protein>
    <recommendedName>
        <fullName evidence="3">Chromophore lyase CpcT/CpeT</fullName>
        <ecNumber evidence="3">4.-.-.-</ecNumber>
    </recommendedName>
</protein>
<dbReference type="PANTHER" id="PTHR35137:SF1">
    <property type="entry name" value="CHROMOPHORE LYASE CRL, CHLOROPLASTIC"/>
    <property type="match status" value="1"/>
</dbReference>
<dbReference type="GO" id="GO:0017006">
    <property type="term" value="P:protein-tetrapyrrole linkage"/>
    <property type="evidence" value="ECO:0007669"/>
    <property type="project" value="UniProtKB-UniRule"/>
</dbReference>